<reference evidence="8" key="1">
    <citation type="journal article" date="2019" name="Int. J. Syst. Evol. Microbiol.">
        <title>The Global Catalogue of Microorganisms (GCM) 10K type strain sequencing project: providing services to taxonomists for standard genome sequencing and annotation.</title>
        <authorList>
            <consortium name="The Broad Institute Genomics Platform"/>
            <consortium name="The Broad Institute Genome Sequencing Center for Infectious Disease"/>
            <person name="Wu L."/>
            <person name="Ma J."/>
        </authorList>
    </citation>
    <scope>NUCLEOTIDE SEQUENCE [LARGE SCALE GENOMIC DNA]</scope>
    <source>
        <strain evidence="8">JCM 14309</strain>
    </source>
</reference>
<evidence type="ECO:0000313" key="8">
    <source>
        <dbReference type="Proteomes" id="UP001500236"/>
    </source>
</evidence>
<dbReference type="InterPro" id="IPR001647">
    <property type="entry name" value="HTH_TetR"/>
</dbReference>
<name>A0ABP6LZM3_9MICC</name>
<dbReference type="EMBL" id="BAAAVT010000014">
    <property type="protein sequence ID" value="GAA3069265.1"/>
    <property type="molecule type" value="Genomic_DNA"/>
</dbReference>
<dbReference type="Proteomes" id="UP001500236">
    <property type="component" value="Unassembled WGS sequence"/>
</dbReference>
<accession>A0ABP6LZM3</accession>
<dbReference type="SUPFAM" id="SSF46689">
    <property type="entry name" value="Homeodomain-like"/>
    <property type="match status" value="1"/>
</dbReference>
<dbReference type="InterPro" id="IPR050109">
    <property type="entry name" value="HTH-type_TetR-like_transc_reg"/>
</dbReference>
<dbReference type="PANTHER" id="PTHR30055:SF148">
    <property type="entry name" value="TETR-FAMILY TRANSCRIPTIONAL REGULATOR"/>
    <property type="match status" value="1"/>
</dbReference>
<dbReference type="Gene3D" id="1.10.10.60">
    <property type="entry name" value="Homeodomain-like"/>
    <property type="match status" value="1"/>
</dbReference>
<dbReference type="SUPFAM" id="SSF48498">
    <property type="entry name" value="Tetracyclin repressor-like, C-terminal domain"/>
    <property type="match status" value="1"/>
</dbReference>
<organism evidence="7 8">
    <name type="scientific">Nesterenkonia aethiopica</name>
    <dbReference type="NCBI Taxonomy" id="269144"/>
    <lineage>
        <taxon>Bacteria</taxon>
        <taxon>Bacillati</taxon>
        <taxon>Actinomycetota</taxon>
        <taxon>Actinomycetes</taxon>
        <taxon>Micrococcales</taxon>
        <taxon>Micrococcaceae</taxon>
        <taxon>Nesterenkonia</taxon>
    </lineage>
</organism>
<evidence type="ECO:0000256" key="3">
    <source>
        <dbReference type="ARBA" id="ARBA00023163"/>
    </source>
</evidence>
<keyword evidence="8" id="KW-1185">Reference proteome</keyword>
<evidence type="ECO:0000256" key="2">
    <source>
        <dbReference type="ARBA" id="ARBA00023125"/>
    </source>
</evidence>
<evidence type="ECO:0000313" key="7">
    <source>
        <dbReference type="EMBL" id="GAA3069265.1"/>
    </source>
</evidence>
<dbReference type="PROSITE" id="PS50977">
    <property type="entry name" value="HTH_TETR_2"/>
    <property type="match status" value="1"/>
</dbReference>
<feature type="domain" description="HTH tetR-type" evidence="6">
    <location>
        <begin position="21"/>
        <end position="83"/>
    </location>
</feature>
<sequence>MTGVTEDPVSAETRRGRPRSAASHQAVLTATARLLTCGEYEYDDVTVERIAAEAGVGKQTIYRWWTNKAGVVLEAVLTGHLRLDFSPVPETGDLRADLLAWVSETLDETFTEGHRSMARSLISALVTGGAETDSLLAASQIWEESPVADRLRAERDVGRLRADLEPSAAAAALASPLVLRLITSGRPQDSWAHSLVDIVLDGAWAR</sequence>
<dbReference type="Pfam" id="PF00440">
    <property type="entry name" value="TetR_N"/>
    <property type="match status" value="1"/>
</dbReference>
<dbReference type="PANTHER" id="PTHR30055">
    <property type="entry name" value="HTH-TYPE TRANSCRIPTIONAL REGULATOR RUTR"/>
    <property type="match status" value="1"/>
</dbReference>
<evidence type="ECO:0000256" key="5">
    <source>
        <dbReference type="SAM" id="MobiDB-lite"/>
    </source>
</evidence>
<dbReference type="InterPro" id="IPR009057">
    <property type="entry name" value="Homeodomain-like_sf"/>
</dbReference>
<evidence type="ECO:0000256" key="4">
    <source>
        <dbReference type="PROSITE-ProRule" id="PRU00335"/>
    </source>
</evidence>
<proteinExistence type="predicted"/>
<dbReference type="InterPro" id="IPR036271">
    <property type="entry name" value="Tet_transcr_reg_TetR-rel_C_sf"/>
</dbReference>
<feature type="DNA-binding region" description="H-T-H motif" evidence="4">
    <location>
        <begin position="46"/>
        <end position="65"/>
    </location>
</feature>
<feature type="region of interest" description="Disordered" evidence="5">
    <location>
        <begin position="1"/>
        <end position="22"/>
    </location>
</feature>
<evidence type="ECO:0000259" key="6">
    <source>
        <dbReference type="PROSITE" id="PS50977"/>
    </source>
</evidence>
<gene>
    <name evidence="7" type="ORF">GCM10010529_22170</name>
</gene>
<keyword evidence="3" id="KW-0804">Transcription</keyword>
<keyword evidence="1" id="KW-0805">Transcription regulation</keyword>
<protein>
    <submittedName>
        <fullName evidence="7">TetR/AcrR family transcriptional regulator</fullName>
    </submittedName>
</protein>
<comment type="caution">
    <text evidence="7">The sequence shown here is derived from an EMBL/GenBank/DDBJ whole genome shotgun (WGS) entry which is preliminary data.</text>
</comment>
<dbReference type="InterPro" id="IPR011075">
    <property type="entry name" value="TetR_C"/>
</dbReference>
<dbReference type="Pfam" id="PF16859">
    <property type="entry name" value="TetR_C_11"/>
    <property type="match status" value="1"/>
</dbReference>
<evidence type="ECO:0000256" key="1">
    <source>
        <dbReference type="ARBA" id="ARBA00023015"/>
    </source>
</evidence>
<keyword evidence="2 4" id="KW-0238">DNA-binding</keyword>
<dbReference type="Gene3D" id="1.10.357.10">
    <property type="entry name" value="Tetracycline Repressor, domain 2"/>
    <property type="match status" value="1"/>
</dbReference>